<organism evidence="4 5">
    <name type="scientific">Streptomyces litchfieldiae</name>
    <dbReference type="NCBI Taxonomy" id="3075543"/>
    <lineage>
        <taxon>Bacteria</taxon>
        <taxon>Bacillati</taxon>
        <taxon>Actinomycetota</taxon>
        <taxon>Actinomycetes</taxon>
        <taxon>Kitasatosporales</taxon>
        <taxon>Streptomycetaceae</taxon>
        <taxon>Streptomyces</taxon>
    </lineage>
</organism>
<dbReference type="InterPro" id="IPR045853">
    <property type="entry name" value="Pep_chain_release_fac_I_sf"/>
</dbReference>
<evidence type="ECO:0000313" key="5">
    <source>
        <dbReference type="Proteomes" id="UP001183246"/>
    </source>
</evidence>
<dbReference type="SUPFAM" id="SSF75620">
    <property type="entry name" value="Release factor"/>
    <property type="match status" value="1"/>
</dbReference>
<dbReference type="Proteomes" id="UP001183246">
    <property type="component" value="Unassembled WGS sequence"/>
</dbReference>
<dbReference type="PANTHER" id="PTHR47814:SF1">
    <property type="entry name" value="PEPTIDYL-TRNA HYDROLASE ARFB"/>
    <property type="match status" value="1"/>
</dbReference>
<evidence type="ECO:0000259" key="3">
    <source>
        <dbReference type="Pfam" id="PF00472"/>
    </source>
</evidence>
<comment type="similarity">
    <text evidence="1">Belongs to the prokaryotic/mitochondrial release factor family.</text>
</comment>
<dbReference type="EMBL" id="JAVREL010000005">
    <property type="protein sequence ID" value="MDT0343320.1"/>
    <property type="molecule type" value="Genomic_DNA"/>
</dbReference>
<keyword evidence="4" id="KW-0378">Hydrolase</keyword>
<dbReference type="InterPro" id="IPR000352">
    <property type="entry name" value="Pep_chain_release_fac_I"/>
</dbReference>
<dbReference type="Gene3D" id="3.30.160.20">
    <property type="match status" value="1"/>
</dbReference>
<name>A0ABU2MP77_9ACTN</name>
<sequence>MERMSGPYVIRGSVSVPESELRWRFSRSSGPGGQHVNTSDTRVEVLFDLAATHALPEVWKERALERLAERLSDGVVTVRASEHRSQWRNRETAARRLAALLAEASAPPPRPRKPRRVPRGVTERRLADKRRRSEVKRGRGRGRPQGLD</sequence>
<evidence type="ECO:0000256" key="2">
    <source>
        <dbReference type="SAM" id="MobiDB-lite"/>
    </source>
</evidence>
<protein>
    <submittedName>
        <fullName evidence="4">Alternative ribosome rescue aminoacyl-tRNA hydrolase ArfB</fullName>
        <ecNumber evidence="4">3.1.1.29</ecNumber>
    </submittedName>
</protein>
<gene>
    <name evidence="4" type="primary">arfB</name>
    <name evidence="4" type="ORF">RM590_11930</name>
</gene>
<dbReference type="Pfam" id="PF00472">
    <property type="entry name" value="RF-1"/>
    <property type="match status" value="1"/>
</dbReference>
<comment type="caution">
    <text evidence="4">The sequence shown here is derived from an EMBL/GenBank/DDBJ whole genome shotgun (WGS) entry which is preliminary data.</text>
</comment>
<feature type="compositionally biased region" description="Basic residues" evidence="2">
    <location>
        <begin position="127"/>
        <end position="142"/>
    </location>
</feature>
<dbReference type="PANTHER" id="PTHR47814">
    <property type="entry name" value="PEPTIDYL-TRNA HYDROLASE ARFB"/>
    <property type="match status" value="1"/>
</dbReference>
<feature type="domain" description="Prokaryotic-type class I peptide chain release factors" evidence="3">
    <location>
        <begin position="14"/>
        <end position="137"/>
    </location>
</feature>
<evidence type="ECO:0000313" key="4">
    <source>
        <dbReference type="EMBL" id="MDT0343320.1"/>
    </source>
</evidence>
<dbReference type="NCBIfam" id="NF006718">
    <property type="entry name" value="PRK09256.1"/>
    <property type="match status" value="1"/>
</dbReference>
<feature type="region of interest" description="Disordered" evidence="2">
    <location>
        <begin position="101"/>
        <end position="148"/>
    </location>
</feature>
<dbReference type="RefSeq" id="WP_311704449.1">
    <property type="nucleotide sequence ID" value="NZ_JAVREL010000005.1"/>
</dbReference>
<evidence type="ECO:0000256" key="1">
    <source>
        <dbReference type="ARBA" id="ARBA00010835"/>
    </source>
</evidence>
<reference evidence="5" key="1">
    <citation type="submission" date="2023-07" db="EMBL/GenBank/DDBJ databases">
        <title>30 novel species of actinomycetes from the DSMZ collection.</title>
        <authorList>
            <person name="Nouioui I."/>
        </authorList>
    </citation>
    <scope>NUCLEOTIDE SEQUENCE [LARGE SCALE GENOMIC DNA]</scope>
    <source>
        <strain evidence="5">DSM 44938</strain>
    </source>
</reference>
<dbReference type="EC" id="3.1.1.29" evidence="4"/>
<keyword evidence="5" id="KW-1185">Reference proteome</keyword>
<dbReference type="GO" id="GO:0004045">
    <property type="term" value="F:peptidyl-tRNA hydrolase activity"/>
    <property type="evidence" value="ECO:0007669"/>
    <property type="project" value="UniProtKB-EC"/>
</dbReference>
<proteinExistence type="inferred from homology"/>
<accession>A0ABU2MP77</accession>